<dbReference type="Proteomes" id="UP000278327">
    <property type="component" value="Unassembled WGS sequence"/>
</dbReference>
<name>A0A3N0ALY8_9ACTN</name>
<keyword evidence="2" id="KW-1185">Reference proteome</keyword>
<reference evidence="1 2" key="1">
    <citation type="journal article" date="2019" name="Microbiol. Resour. Announc.">
        <title>Draft Genome Sequences of Type Strains of Gordonibacter faecihominis, Paraeggerthella hongkongensis, Parvibacter caecicola,Slackia equolifaciens, Slackia faecicanis, and Slackia isoflavoniconvertens.</title>
        <authorList>
            <person name="Danylec N."/>
            <person name="Stoll D.A."/>
            <person name="Dotsch A."/>
            <person name="Huch M."/>
        </authorList>
    </citation>
    <scope>NUCLEOTIDE SEQUENCE [LARGE SCALE GENOMIC DNA]</scope>
    <source>
        <strain evidence="1 2">DSM 18785</strain>
    </source>
</reference>
<accession>A0A3N0ALY8</accession>
<gene>
    <name evidence="1" type="ORF">DMP10_12090</name>
</gene>
<dbReference type="AlphaFoldDB" id="A0A3N0ALY8"/>
<sequence length="90" mass="10133">MGYSGAVKTANGFMDEYADVMRRLANDEKGAGMKKIEVEFTNAEWAVLESWMDAHRDALAERWGAETPEQVVHLLAMHGMDEGEALYRPE</sequence>
<evidence type="ECO:0000313" key="1">
    <source>
        <dbReference type="EMBL" id="RNL35439.1"/>
    </source>
</evidence>
<dbReference type="EMBL" id="QICA01000036">
    <property type="protein sequence ID" value="RNL35439.1"/>
    <property type="molecule type" value="Genomic_DNA"/>
</dbReference>
<comment type="caution">
    <text evidence="1">The sequence shown here is derived from an EMBL/GenBank/DDBJ whole genome shotgun (WGS) entry which is preliminary data.</text>
</comment>
<evidence type="ECO:0000313" key="2">
    <source>
        <dbReference type="Proteomes" id="UP000278327"/>
    </source>
</evidence>
<protein>
    <submittedName>
        <fullName evidence="1">Uncharacterized protein</fullName>
    </submittedName>
</protein>
<organism evidence="1 2">
    <name type="scientific">Adlercreutzia equolifaciens subsp. celatus DSM 18785</name>
    <dbReference type="NCBI Taxonomy" id="1121021"/>
    <lineage>
        <taxon>Bacteria</taxon>
        <taxon>Bacillati</taxon>
        <taxon>Actinomycetota</taxon>
        <taxon>Coriobacteriia</taxon>
        <taxon>Eggerthellales</taxon>
        <taxon>Eggerthellaceae</taxon>
        <taxon>Adlercreutzia</taxon>
    </lineage>
</organism>
<proteinExistence type="predicted"/>